<dbReference type="AlphaFoldDB" id="A0A2K1JIY3"/>
<evidence type="ECO:0000313" key="3">
    <source>
        <dbReference type="EnsemblPlants" id="Pp3c14_22990V3.1"/>
    </source>
</evidence>
<proteinExistence type="predicted"/>
<accession>A0A2K1JIY3</accession>
<dbReference type="EMBL" id="ABEU02000014">
    <property type="protein sequence ID" value="PNR41514.1"/>
    <property type="molecule type" value="Genomic_DNA"/>
</dbReference>
<dbReference type="PROSITE" id="PS51450">
    <property type="entry name" value="LRR"/>
    <property type="match status" value="1"/>
</dbReference>
<dbReference type="SUPFAM" id="SSF52058">
    <property type="entry name" value="L domain-like"/>
    <property type="match status" value="1"/>
</dbReference>
<dbReference type="InterPro" id="IPR032675">
    <property type="entry name" value="LRR_dom_sf"/>
</dbReference>
<dbReference type="Proteomes" id="UP000006727">
    <property type="component" value="Chromosome 14"/>
</dbReference>
<keyword evidence="4" id="KW-1185">Reference proteome</keyword>
<dbReference type="EnsemblPlants" id="Pp3c14_22990V3.1">
    <property type="protein sequence ID" value="Pp3c14_22990V3.1"/>
    <property type="gene ID" value="Pp3c14_22990"/>
</dbReference>
<dbReference type="PaxDb" id="3218-PP1S34_449V6.1"/>
<dbReference type="InterPro" id="IPR001611">
    <property type="entry name" value="Leu-rich_rpt"/>
</dbReference>
<dbReference type="Gramene" id="Pp3c14_22990V3.1">
    <property type="protein sequence ID" value="Pp3c14_22990V3.1"/>
    <property type="gene ID" value="Pp3c14_22990"/>
</dbReference>
<sequence length="321" mass="35848">MFLQEKPYCSSDELFEVVCPITKLDLRNNALVSTQGIEALRSLETLDLPHNLISNLHEVDSWLPACTSGVVVEWQPYLCQLTLSSIGNSSSGSWSQRRRRGKEDARRRLENSAIPTDLREAEHGLESIARSGIEDKPLFIKSGMSSWQAREDNNDELPASPPHYDSAVMHRRQRFVNETLRLPLDSSATSSDSDSDLHNDRQQDPVSDGTNSDPNSPSSMTDKRNNFQKLKSQSYENPLSGIKFIEVSDEGAKTSSLLYSGKSERRVRGTLNLAQEPGSTEPSPLKDGVKTACGDACRRRKQKKTRRTMALDSEKLVGLRI</sequence>
<feature type="compositionally biased region" description="Basic and acidic residues" evidence="1">
    <location>
        <begin position="101"/>
        <end position="110"/>
    </location>
</feature>
<reference evidence="2 4" key="2">
    <citation type="journal article" date="2018" name="Plant J.">
        <title>The Physcomitrella patens chromosome-scale assembly reveals moss genome structure and evolution.</title>
        <authorList>
            <person name="Lang D."/>
            <person name="Ullrich K.K."/>
            <person name="Murat F."/>
            <person name="Fuchs J."/>
            <person name="Jenkins J."/>
            <person name="Haas F.B."/>
            <person name="Piednoel M."/>
            <person name="Gundlach H."/>
            <person name="Van Bel M."/>
            <person name="Meyberg R."/>
            <person name="Vives C."/>
            <person name="Morata J."/>
            <person name="Symeonidi A."/>
            <person name="Hiss M."/>
            <person name="Muchero W."/>
            <person name="Kamisugi Y."/>
            <person name="Saleh O."/>
            <person name="Blanc G."/>
            <person name="Decker E.L."/>
            <person name="van Gessel N."/>
            <person name="Grimwood J."/>
            <person name="Hayes R.D."/>
            <person name="Graham S.W."/>
            <person name="Gunter L.E."/>
            <person name="McDaniel S.F."/>
            <person name="Hoernstein S.N.W."/>
            <person name="Larsson A."/>
            <person name="Li F.W."/>
            <person name="Perroud P.F."/>
            <person name="Phillips J."/>
            <person name="Ranjan P."/>
            <person name="Rokshar D.S."/>
            <person name="Rothfels C.J."/>
            <person name="Schneider L."/>
            <person name="Shu S."/>
            <person name="Stevenson D.W."/>
            <person name="Thummler F."/>
            <person name="Tillich M."/>
            <person name="Villarreal Aguilar J.C."/>
            <person name="Widiez T."/>
            <person name="Wong G.K."/>
            <person name="Wymore A."/>
            <person name="Zhang Y."/>
            <person name="Zimmer A.D."/>
            <person name="Quatrano R.S."/>
            <person name="Mayer K.F.X."/>
            <person name="Goodstein D."/>
            <person name="Casacuberta J.M."/>
            <person name="Vandepoele K."/>
            <person name="Reski R."/>
            <person name="Cuming A.C."/>
            <person name="Tuskan G.A."/>
            <person name="Maumus F."/>
            <person name="Salse J."/>
            <person name="Schmutz J."/>
            <person name="Rensing S.A."/>
        </authorList>
    </citation>
    <scope>NUCLEOTIDE SEQUENCE [LARGE SCALE GENOMIC DNA]</scope>
    <source>
        <strain evidence="3 4">cv. Gransden 2004</strain>
    </source>
</reference>
<gene>
    <name evidence="2" type="ORF">PHYPA_018917</name>
</gene>
<organism evidence="2">
    <name type="scientific">Physcomitrium patens</name>
    <name type="common">Spreading-leaved earth moss</name>
    <name type="synonym">Physcomitrella patens</name>
    <dbReference type="NCBI Taxonomy" id="3218"/>
    <lineage>
        <taxon>Eukaryota</taxon>
        <taxon>Viridiplantae</taxon>
        <taxon>Streptophyta</taxon>
        <taxon>Embryophyta</taxon>
        <taxon>Bryophyta</taxon>
        <taxon>Bryophytina</taxon>
        <taxon>Bryopsida</taxon>
        <taxon>Funariidae</taxon>
        <taxon>Funariales</taxon>
        <taxon>Funariaceae</taxon>
        <taxon>Physcomitrium</taxon>
    </lineage>
</organism>
<feature type="region of interest" description="Disordered" evidence="1">
    <location>
        <begin position="181"/>
        <end position="224"/>
    </location>
</feature>
<evidence type="ECO:0000256" key="1">
    <source>
        <dbReference type="SAM" id="MobiDB-lite"/>
    </source>
</evidence>
<evidence type="ECO:0000313" key="2">
    <source>
        <dbReference type="EMBL" id="PNR41514.1"/>
    </source>
</evidence>
<reference evidence="3" key="3">
    <citation type="submission" date="2020-12" db="UniProtKB">
        <authorList>
            <consortium name="EnsemblPlants"/>
        </authorList>
    </citation>
    <scope>IDENTIFICATION</scope>
</reference>
<dbReference type="STRING" id="3218.A0A2K1JIY3"/>
<dbReference type="Gene3D" id="3.80.10.10">
    <property type="entry name" value="Ribonuclease Inhibitor"/>
    <property type="match status" value="1"/>
</dbReference>
<name>A0A2K1JIY3_PHYPA</name>
<reference evidence="2 4" key="1">
    <citation type="journal article" date="2008" name="Science">
        <title>The Physcomitrella genome reveals evolutionary insights into the conquest of land by plants.</title>
        <authorList>
            <person name="Rensing S."/>
            <person name="Lang D."/>
            <person name="Zimmer A."/>
            <person name="Terry A."/>
            <person name="Salamov A."/>
            <person name="Shapiro H."/>
            <person name="Nishiyama T."/>
            <person name="Perroud P.-F."/>
            <person name="Lindquist E."/>
            <person name="Kamisugi Y."/>
            <person name="Tanahashi T."/>
            <person name="Sakakibara K."/>
            <person name="Fujita T."/>
            <person name="Oishi K."/>
            <person name="Shin-I T."/>
            <person name="Kuroki Y."/>
            <person name="Toyoda A."/>
            <person name="Suzuki Y."/>
            <person name="Hashimoto A."/>
            <person name="Yamaguchi K."/>
            <person name="Sugano A."/>
            <person name="Kohara Y."/>
            <person name="Fujiyama A."/>
            <person name="Anterola A."/>
            <person name="Aoki S."/>
            <person name="Ashton N."/>
            <person name="Barbazuk W.B."/>
            <person name="Barker E."/>
            <person name="Bennetzen J."/>
            <person name="Bezanilla M."/>
            <person name="Blankenship R."/>
            <person name="Cho S.H."/>
            <person name="Dutcher S."/>
            <person name="Estelle M."/>
            <person name="Fawcett J.A."/>
            <person name="Gundlach H."/>
            <person name="Hanada K."/>
            <person name="Heyl A."/>
            <person name="Hicks K.A."/>
            <person name="Hugh J."/>
            <person name="Lohr M."/>
            <person name="Mayer K."/>
            <person name="Melkozernov A."/>
            <person name="Murata T."/>
            <person name="Nelson D."/>
            <person name="Pils B."/>
            <person name="Prigge M."/>
            <person name="Reiss B."/>
            <person name="Renner T."/>
            <person name="Rombauts S."/>
            <person name="Rushton P."/>
            <person name="Sanderfoot A."/>
            <person name="Schween G."/>
            <person name="Shiu S.-H."/>
            <person name="Stueber K."/>
            <person name="Theodoulou F.L."/>
            <person name="Tu H."/>
            <person name="Van de Peer Y."/>
            <person name="Verrier P.J."/>
            <person name="Waters E."/>
            <person name="Wood A."/>
            <person name="Yang L."/>
            <person name="Cove D."/>
            <person name="Cuming A."/>
            <person name="Hasebe M."/>
            <person name="Lucas S."/>
            <person name="Mishler D.B."/>
            <person name="Reski R."/>
            <person name="Grigoriev I."/>
            <person name="Quatrano R.S."/>
            <person name="Boore J.L."/>
        </authorList>
    </citation>
    <scope>NUCLEOTIDE SEQUENCE [LARGE SCALE GENOMIC DNA]</scope>
    <source>
        <strain evidence="3 4">cv. Gransden 2004</strain>
    </source>
</reference>
<feature type="compositionally biased region" description="Polar residues" evidence="1">
    <location>
        <begin position="204"/>
        <end position="220"/>
    </location>
</feature>
<dbReference type="GO" id="GO:0005737">
    <property type="term" value="C:cytoplasm"/>
    <property type="evidence" value="ECO:0000318"/>
    <property type="project" value="GO_Central"/>
</dbReference>
<evidence type="ECO:0000313" key="4">
    <source>
        <dbReference type="Proteomes" id="UP000006727"/>
    </source>
</evidence>
<dbReference type="InParanoid" id="A0A2K1JIY3"/>
<feature type="region of interest" description="Disordered" evidence="1">
    <location>
        <begin position="87"/>
        <end position="118"/>
    </location>
</feature>
<protein>
    <recommendedName>
        <fullName evidence="5">U2A'/phosphoprotein 32 family A C-terminal domain-containing protein</fullName>
    </recommendedName>
</protein>
<evidence type="ECO:0008006" key="5">
    <source>
        <dbReference type="Google" id="ProtNLM"/>
    </source>
</evidence>